<evidence type="ECO:0000256" key="1">
    <source>
        <dbReference type="ARBA" id="ARBA00022691"/>
    </source>
</evidence>
<comment type="similarity">
    <text evidence="2">Belongs to the tRNA methyltransferase O family.</text>
</comment>
<sequence length="152" mass="16932">MKLVPIGVVHSIYKSKGDAPFQGRDASEITELEIYPEFTAGLKDIEDATHLIVLYWLDRARRDILQTKTPHGPDVHGVFACRSPNRPNPIAFCVAELLSRKGNRLVVQGLEALDGSPVVDIKPYSSHIDSVPGARIRWFDKQKNVKFEKGVG</sequence>
<name>A0A1I6D0I1_9FIRM</name>
<keyword evidence="4" id="KW-0808">Transferase</keyword>
<dbReference type="InterPro" id="IPR023368">
    <property type="entry name" value="UPF0066_cons_site"/>
</dbReference>
<dbReference type="InterPro" id="IPR023370">
    <property type="entry name" value="TrmO-like_N"/>
</dbReference>
<dbReference type="NCBIfam" id="TIGR00104">
    <property type="entry name" value="tRNA_TsaA"/>
    <property type="match status" value="1"/>
</dbReference>
<dbReference type="OrthoDB" id="9804309at2"/>
<dbReference type="Proteomes" id="UP000199584">
    <property type="component" value="Unassembled WGS sequence"/>
</dbReference>
<evidence type="ECO:0000259" key="3">
    <source>
        <dbReference type="PROSITE" id="PS51668"/>
    </source>
</evidence>
<keyword evidence="5" id="KW-1185">Reference proteome</keyword>
<dbReference type="InterPro" id="IPR040372">
    <property type="entry name" value="YaeB-like"/>
</dbReference>
<accession>A0A1I6D0I1</accession>
<gene>
    <name evidence="4" type="ORF">SAMN05660706_1048</name>
</gene>
<dbReference type="GO" id="GO:0032259">
    <property type="term" value="P:methylation"/>
    <property type="evidence" value="ECO:0007669"/>
    <property type="project" value="UniProtKB-KW"/>
</dbReference>
<reference evidence="5" key="1">
    <citation type="submission" date="2016-10" db="EMBL/GenBank/DDBJ databases">
        <authorList>
            <person name="Varghese N."/>
            <person name="Submissions S."/>
        </authorList>
    </citation>
    <scope>NUCLEOTIDE SEQUENCE [LARGE SCALE GENOMIC DNA]</scope>
    <source>
        <strain evidence="5">DSM 3669</strain>
    </source>
</reference>
<dbReference type="PROSITE" id="PS01318">
    <property type="entry name" value="TSAA_1"/>
    <property type="match status" value="1"/>
</dbReference>
<dbReference type="AlphaFoldDB" id="A0A1I6D0I1"/>
<dbReference type="InterPro" id="IPR036414">
    <property type="entry name" value="YaeB_N_sf"/>
</dbReference>
<organism evidence="4 5">
    <name type="scientific">Desulfoscipio geothermicus DSM 3669</name>
    <dbReference type="NCBI Taxonomy" id="1121426"/>
    <lineage>
        <taxon>Bacteria</taxon>
        <taxon>Bacillati</taxon>
        <taxon>Bacillota</taxon>
        <taxon>Clostridia</taxon>
        <taxon>Eubacteriales</taxon>
        <taxon>Desulfallaceae</taxon>
        <taxon>Desulfoscipio</taxon>
    </lineage>
</organism>
<dbReference type="InterPro" id="IPR036413">
    <property type="entry name" value="YaeB-like_sf"/>
</dbReference>
<feature type="domain" description="TsaA-like" evidence="3">
    <location>
        <begin position="3"/>
        <end position="133"/>
    </location>
</feature>
<proteinExistence type="inferred from homology"/>
<evidence type="ECO:0000313" key="5">
    <source>
        <dbReference type="Proteomes" id="UP000199584"/>
    </source>
</evidence>
<dbReference type="PANTHER" id="PTHR12818:SF0">
    <property type="entry name" value="TRNA (ADENINE(37)-N6)-METHYLTRANSFERASE"/>
    <property type="match status" value="1"/>
</dbReference>
<dbReference type="STRING" id="39060.SAMN05660706_1048"/>
<keyword evidence="4" id="KW-0489">Methyltransferase</keyword>
<dbReference type="SUPFAM" id="SSF118196">
    <property type="entry name" value="YaeB-like"/>
    <property type="match status" value="1"/>
</dbReference>
<protein>
    <submittedName>
        <fullName evidence="4">tRNA-Thr(GGU) m(6)t(6)A37 methyltransferase TsaA</fullName>
    </submittedName>
</protein>
<evidence type="ECO:0000256" key="2">
    <source>
        <dbReference type="ARBA" id="ARBA00033753"/>
    </source>
</evidence>
<dbReference type="GO" id="GO:0008168">
    <property type="term" value="F:methyltransferase activity"/>
    <property type="evidence" value="ECO:0007669"/>
    <property type="project" value="UniProtKB-KW"/>
</dbReference>
<dbReference type="PANTHER" id="PTHR12818">
    <property type="entry name" value="TRNA (ADENINE(37)-N6)-METHYLTRANSFERASE"/>
    <property type="match status" value="1"/>
</dbReference>
<keyword evidence="1" id="KW-0949">S-adenosyl-L-methionine</keyword>
<evidence type="ECO:0000313" key="4">
    <source>
        <dbReference type="EMBL" id="SFQ99006.1"/>
    </source>
</evidence>
<dbReference type="CDD" id="cd09281">
    <property type="entry name" value="UPF0066"/>
    <property type="match status" value="1"/>
</dbReference>
<dbReference type="Pfam" id="PF01980">
    <property type="entry name" value="TrmO_N"/>
    <property type="match status" value="1"/>
</dbReference>
<dbReference type="EMBL" id="FOYM01000004">
    <property type="protein sequence ID" value="SFQ99006.1"/>
    <property type="molecule type" value="Genomic_DNA"/>
</dbReference>
<dbReference type="PROSITE" id="PS51668">
    <property type="entry name" value="TSAA_2"/>
    <property type="match status" value="1"/>
</dbReference>
<dbReference type="Gene3D" id="2.40.30.70">
    <property type="entry name" value="YaeB-like"/>
    <property type="match status" value="1"/>
</dbReference>